<evidence type="ECO:0000313" key="3">
    <source>
        <dbReference type="EMBL" id="MED6200030.1"/>
    </source>
</evidence>
<dbReference type="PANTHER" id="PTHR19961:SF79">
    <property type="entry name" value="FIMBRIN-5"/>
    <property type="match status" value="1"/>
</dbReference>
<evidence type="ECO:0000256" key="1">
    <source>
        <dbReference type="ARBA" id="ARBA00022737"/>
    </source>
</evidence>
<gene>
    <name evidence="3" type="ORF">PIB30_081351</name>
</gene>
<reference evidence="3 4" key="1">
    <citation type="journal article" date="2023" name="Plants (Basel)">
        <title>Bridging the Gap: Combining Genomics and Transcriptomics Approaches to Understand Stylosanthes scabra, an Orphan Legume from the Brazilian Caatinga.</title>
        <authorList>
            <person name="Ferreira-Neto J.R.C."/>
            <person name="da Silva M.D."/>
            <person name="Binneck E."/>
            <person name="de Melo N.F."/>
            <person name="da Silva R.H."/>
            <person name="de Melo A.L.T.M."/>
            <person name="Pandolfi V."/>
            <person name="Bustamante F.O."/>
            <person name="Brasileiro-Vidal A.C."/>
            <person name="Benko-Iseppon A.M."/>
        </authorList>
    </citation>
    <scope>NUCLEOTIDE SEQUENCE [LARGE SCALE GENOMIC DNA]</scope>
    <source>
        <tissue evidence="3">Leaves</tissue>
    </source>
</reference>
<keyword evidence="1" id="KW-0677">Repeat</keyword>
<evidence type="ECO:0000313" key="4">
    <source>
        <dbReference type="Proteomes" id="UP001341840"/>
    </source>
</evidence>
<dbReference type="Proteomes" id="UP001341840">
    <property type="component" value="Unassembled WGS sequence"/>
</dbReference>
<keyword evidence="4" id="KW-1185">Reference proteome</keyword>
<accession>A0ABU6XSN8</accession>
<keyword evidence="2" id="KW-0009">Actin-binding</keyword>
<organism evidence="3 4">
    <name type="scientific">Stylosanthes scabra</name>
    <dbReference type="NCBI Taxonomy" id="79078"/>
    <lineage>
        <taxon>Eukaryota</taxon>
        <taxon>Viridiplantae</taxon>
        <taxon>Streptophyta</taxon>
        <taxon>Embryophyta</taxon>
        <taxon>Tracheophyta</taxon>
        <taxon>Spermatophyta</taxon>
        <taxon>Magnoliopsida</taxon>
        <taxon>eudicotyledons</taxon>
        <taxon>Gunneridae</taxon>
        <taxon>Pentapetalae</taxon>
        <taxon>rosids</taxon>
        <taxon>fabids</taxon>
        <taxon>Fabales</taxon>
        <taxon>Fabaceae</taxon>
        <taxon>Papilionoideae</taxon>
        <taxon>50 kb inversion clade</taxon>
        <taxon>dalbergioids sensu lato</taxon>
        <taxon>Dalbergieae</taxon>
        <taxon>Pterocarpus clade</taxon>
        <taxon>Stylosanthes</taxon>
    </lineage>
</organism>
<dbReference type="InterPro" id="IPR036872">
    <property type="entry name" value="CH_dom_sf"/>
</dbReference>
<name>A0ABU6XSN8_9FABA</name>
<sequence>MLFGRWWDSGELALATKRRYQQWQPSARDPVAAVIIVIAAAAQVIPDLILGGAQFELCIGTLFSSLMLTLITLVEEDCIDIPLKKGTYEFTCPRNCKSGWSASPPHLVLGLISQIIKIQMLADLNLKKTPQLLELFEDGKDVEELISLPPEKLFWDNPFFIVRLVGKTPSMYLNRVVLLMGPVNLSSNYYLLNNFLYLYNL</sequence>
<protein>
    <submittedName>
        <fullName evidence="3">Uncharacterized protein</fullName>
    </submittedName>
</protein>
<dbReference type="PANTHER" id="PTHR19961">
    <property type="entry name" value="FIMBRIN/PLASTIN"/>
    <property type="match status" value="1"/>
</dbReference>
<evidence type="ECO:0000256" key="2">
    <source>
        <dbReference type="ARBA" id="ARBA00023203"/>
    </source>
</evidence>
<dbReference type="EMBL" id="JASCZI010212662">
    <property type="protein sequence ID" value="MED6200030.1"/>
    <property type="molecule type" value="Genomic_DNA"/>
</dbReference>
<proteinExistence type="predicted"/>
<comment type="caution">
    <text evidence="3">The sequence shown here is derived from an EMBL/GenBank/DDBJ whole genome shotgun (WGS) entry which is preliminary data.</text>
</comment>
<dbReference type="InterPro" id="IPR039959">
    <property type="entry name" value="Fimbrin/Plastin"/>
</dbReference>
<dbReference type="SUPFAM" id="SSF47576">
    <property type="entry name" value="Calponin-homology domain, CH-domain"/>
    <property type="match status" value="1"/>
</dbReference>